<dbReference type="InterPro" id="IPR006225">
    <property type="entry name" value="PsdUridine_synth_RluC/D"/>
</dbReference>
<comment type="caution">
    <text evidence="2">The sequence shown here is derived from an EMBL/GenBank/DDBJ whole genome shotgun (WGS) entry which is preliminary data.</text>
</comment>
<evidence type="ECO:0000313" key="2">
    <source>
        <dbReference type="EMBL" id="EJX03593.1"/>
    </source>
</evidence>
<feature type="domain" description="Pseudouridine synthase RsuA/RluA-like" evidence="1">
    <location>
        <begin position="89"/>
        <end position="234"/>
    </location>
</feature>
<dbReference type="NCBIfam" id="TIGR00005">
    <property type="entry name" value="rluA_subfam"/>
    <property type="match status" value="1"/>
</dbReference>
<dbReference type="AlphaFoldDB" id="J9GMW0"/>
<accession>J9GMW0</accession>
<name>J9GMW0_9ZZZZ</name>
<dbReference type="InterPro" id="IPR006224">
    <property type="entry name" value="PsdUridine_synth_RluA-like_CS"/>
</dbReference>
<dbReference type="GO" id="GO:0000455">
    <property type="term" value="P:enzyme-directed rRNA pseudouridine synthesis"/>
    <property type="evidence" value="ECO:0007669"/>
    <property type="project" value="TreeGrafter"/>
</dbReference>
<dbReference type="InterPro" id="IPR050188">
    <property type="entry name" value="RluA_PseudoU_synthase"/>
</dbReference>
<dbReference type="InterPro" id="IPR006145">
    <property type="entry name" value="PsdUridine_synth_RsuA/RluA"/>
</dbReference>
<organism evidence="2">
    <name type="scientific">gut metagenome</name>
    <dbReference type="NCBI Taxonomy" id="749906"/>
    <lineage>
        <taxon>unclassified sequences</taxon>
        <taxon>metagenomes</taxon>
        <taxon>organismal metagenomes</taxon>
    </lineage>
</organism>
<gene>
    <name evidence="2" type="ORF">EVA_08302</name>
</gene>
<sequence>MNEKTELRFLVAPEFDGCCVREFLRACDVSATLLKAVKKQGGFWIDETPVRTCDVVRQGQAVRFCLPPESPTAVVPQDLPICIAYESEHVMVVDKPAGMAVHPTLNYKDGTLANAYMGLLKKRGQSGIFRPVNRLDKDTSGLVLLAKNVWAAPILAKTVCKQYYAIVEGLPAERGIIDAPIGRAPNSIILRRVDPEGKPSLTEYVREQNQNDFSLVRILLHTGRTHQIRVHFSHIGHPLAGDELYGGSRNKISRHALHCTELFFEEPVSKEKIRVRSVLPQDMAELILETSKS</sequence>
<dbReference type="Gene3D" id="3.30.2350.10">
    <property type="entry name" value="Pseudouridine synthase"/>
    <property type="match status" value="1"/>
</dbReference>
<dbReference type="CDD" id="cd02869">
    <property type="entry name" value="PseudoU_synth_RluA_like"/>
    <property type="match status" value="1"/>
</dbReference>
<dbReference type="EMBL" id="AMCI01002103">
    <property type="protein sequence ID" value="EJX03593.1"/>
    <property type="molecule type" value="Genomic_DNA"/>
</dbReference>
<proteinExistence type="predicted"/>
<dbReference type="PANTHER" id="PTHR21600:SF35">
    <property type="entry name" value="PSEUDOURIDINE SYNTHASE"/>
    <property type="match status" value="1"/>
</dbReference>
<reference evidence="2" key="1">
    <citation type="journal article" date="2012" name="PLoS ONE">
        <title>Gene sets for utilization of primary and secondary nutrition supplies in the distal gut of endangered iberian lynx.</title>
        <authorList>
            <person name="Alcaide M."/>
            <person name="Messina E."/>
            <person name="Richter M."/>
            <person name="Bargiela R."/>
            <person name="Peplies J."/>
            <person name="Huws S.A."/>
            <person name="Newbold C.J."/>
            <person name="Golyshin P.N."/>
            <person name="Simon M.A."/>
            <person name="Lopez G."/>
            <person name="Yakimov M.M."/>
            <person name="Ferrer M."/>
        </authorList>
    </citation>
    <scope>NUCLEOTIDE SEQUENCE</scope>
</reference>
<dbReference type="GO" id="GO:0009982">
    <property type="term" value="F:pseudouridine synthase activity"/>
    <property type="evidence" value="ECO:0007669"/>
    <property type="project" value="InterPro"/>
</dbReference>
<protein>
    <submittedName>
        <fullName evidence="2">Ribosomal large subunit pseudouridine synthase D</fullName>
    </submittedName>
</protein>
<dbReference type="Pfam" id="PF00849">
    <property type="entry name" value="PseudoU_synth_2"/>
    <property type="match status" value="1"/>
</dbReference>
<evidence type="ECO:0000259" key="1">
    <source>
        <dbReference type="Pfam" id="PF00849"/>
    </source>
</evidence>
<dbReference type="PANTHER" id="PTHR21600">
    <property type="entry name" value="MITOCHONDRIAL RNA PSEUDOURIDINE SYNTHASE"/>
    <property type="match status" value="1"/>
</dbReference>
<dbReference type="PROSITE" id="PS01129">
    <property type="entry name" value="PSI_RLU"/>
    <property type="match status" value="1"/>
</dbReference>
<dbReference type="SUPFAM" id="SSF55120">
    <property type="entry name" value="Pseudouridine synthase"/>
    <property type="match status" value="1"/>
</dbReference>
<dbReference type="InterPro" id="IPR020103">
    <property type="entry name" value="PsdUridine_synth_cat_dom_sf"/>
</dbReference>
<dbReference type="GO" id="GO:0003723">
    <property type="term" value="F:RNA binding"/>
    <property type="evidence" value="ECO:0007669"/>
    <property type="project" value="InterPro"/>
</dbReference>